<evidence type="ECO:0000256" key="2">
    <source>
        <dbReference type="ARBA" id="ARBA00023015"/>
    </source>
</evidence>
<dbReference type="InterPro" id="IPR036388">
    <property type="entry name" value="WH-like_DNA-bd_sf"/>
</dbReference>
<feature type="domain" description="RNA polymerase sigma factor 70 region 4 type 2" evidence="7">
    <location>
        <begin position="112"/>
        <end position="163"/>
    </location>
</feature>
<dbReference type="InterPro" id="IPR039425">
    <property type="entry name" value="RNA_pol_sigma-70-like"/>
</dbReference>
<dbReference type="GO" id="GO:0003677">
    <property type="term" value="F:DNA binding"/>
    <property type="evidence" value="ECO:0007669"/>
    <property type="project" value="UniProtKB-KW"/>
</dbReference>
<dbReference type="InterPro" id="IPR013325">
    <property type="entry name" value="RNA_pol_sigma_r2"/>
</dbReference>
<dbReference type="AlphaFoldDB" id="A0A8J3Z352"/>
<dbReference type="Pfam" id="PF08281">
    <property type="entry name" value="Sigma70_r4_2"/>
    <property type="match status" value="1"/>
</dbReference>
<keyword evidence="3" id="KW-0731">Sigma factor</keyword>
<dbReference type="CDD" id="cd06171">
    <property type="entry name" value="Sigma70_r4"/>
    <property type="match status" value="1"/>
</dbReference>
<dbReference type="InterPro" id="IPR013324">
    <property type="entry name" value="RNA_pol_sigma_r3/r4-like"/>
</dbReference>
<keyword evidence="5" id="KW-0804">Transcription</keyword>
<keyword evidence="9" id="KW-1185">Reference proteome</keyword>
<evidence type="ECO:0000259" key="7">
    <source>
        <dbReference type="Pfam" id="PF08281"/>
    </source>
</evidence>
<evidence type="ECO:0000313" key="9">
    <source>
        <dbReference type="Proteomes" id="UP000612585"/>
    </source>
</evidence>
<comment type="similarity">
    <text evidence="1">Belongs to the sigma-70 factor family. ECF subfamily.</text>
</comment>
<dbReference type="GO" id="GO:0006352">
    <property type="term" value="P:DNA-templated transcription initiation"/>
    <property type="evidence" value="ECO:0007669"/>
    <property type="project" value="InterPro"/>
</dbReference>
<dbReference type="InterPro" id="IPR007627">
    <property type="entry name" value="RNA_pol_sigma70_r2"/>
</dbReference>
<evidence type="ECO:0000256" key="4">
    <source>
        <dbReference type="ARBA" id="ARBA00023125"/>
    </source>
</evidence>
<dbReference type="PANTHER" id="PTHR43133:SF8">
    <property type="entry name" value="RNA POLYMERASE SIGMA FACTOR HI_1459-RELATED"/>
    <property type="match status" value="1"/>
</dbReference>
<name>A0A8J3Z352_9ACTN</name>
<evidence type="ECO:0000256" key="1">
    <source>
        <dbReference type="ARBA" id="ARBA00010641"/>
    </source>
</evidence>
<dbReference type="Pfam" id="PF04542">
    <property type="entry name" value="Sigma70_r2"/>
    <property type="match status" value="1"/>
</dbReference>
<dbReference type="SUPFAM" id="SSF88946">
    <property type="entry name" value="Sigma2 domain of RNA polymerase sigma factors"/>
    <property type="match status" value="1"/>
</dbReference>
<keyword evidence="4" id="KW-0238">DNA-binding</keyword>
<proteinExistence type="inferred from homology"/>
<reference evidence="8" key="1">
    <citation type="submission" date="2021-01" db="EMBL/GenBank/DDBJ databases">
        <title>Whole genome shotgun sequence of Virgisporangium aurantiacum NBRC 16421.</title>
        <authorList>
            <person name="Komaki H."/>
            <person name="Tamura T."/>
        </authorList>
    </citation>
    <scope>NUCLEOTIDE SEQUENCE</scope>
    <source>
        <strain evidence="8">NBRC 16421</strain>
    </source>
</reference>
<keyword evidence="8" id="KW-0240">DNA-directed RNA polymerase</keyword>
<sequence length="178" mass="19787">MGRDPALFERFYEAHFDTVLRYVTRRCTDPYTAADLTADVFVAAIEAAHTYRPERGAPIAWLYGIAANVVAGHRRRTARESLMSRRVGGRRLLDDADIAAFEARIDAERAAREVLARMAELPDRLRAVLELVAVDGLTVEAAAQALGIRAATARVRLHRARKQVRDNPSPVLALESRP</sequence>
<comment type="caution">
    <text evidence="8">The sequence shown here is derived from an EMBL/GenBank/DDBJ whole genome shotgun (WGS) entry which is preliminary data.</text>
</comment>
<dbReference type="InterPro" id="IPR013249">
    <property type="entry name" value="RNA_pol_sigma70_r4_t2"/>
</dbReference>
<gene>
    <name evidence="8" type="primary">rpoE_12</name>
    <name evidence="8" type="ORF">Vau01_033480</name>
</gene>
<keyword evidence="2" id="KW-0805">Transcription regulation</keyword>
<protein>
    <submittedName>
        <fullName evidence="8">DNA-directed RNA polymerase sigma-70 factor</fullName>
    </submittedName>
</protein>
<evidence type="ECO:0000313" key="8">
    <source>
        <dbReference type="EMBL" id="GIJ55832.1"/>
    </source>
</evidence>
<accession>A0A8J3Z352</accession>
<feature type="domain" description="RNA polymerase sigma-70 region 2" evidence="6">
    <location>
        <begin position="11"/>
        <end position="79"/>
    </location>
</feature>
<dbReference type="Gene3D" id="1.10.10.10">
    <property type="entry name" value="Winged helix-like DNA-binding domain superfamily/Winged helix DNA-binding domain"/>
    <property type="match status" value="1"/>
</dbReference>
<dbReference type="InterPro" id="IPR014284">
    <property type="entry name" value="RNA_pol_sigma-70_dom"/>
</dbReference>
<dbReference type="RefSeq" id="WP_203993208.1">
    <property type="nucleotide sequence ID" value="NZ_BOPG01000022.1"/>
</dbReference>
<dbReference type="SUPFAM" id="SSF88659">
    <property type="entry name" value="Sigma3 and sigma4 domains of RNA polymerase sigma factors"/>
    <property type="match status" value="1"/>
</dbReference>
<dbReference type="NCBIfam" id="TIGR02937">
    <property type="entry name" value="sigma70-ECF"/>
    <property type="match status" value="1"/>
</dbReference>
<dbReference type="GO" id="GO:0000428">
    <property type="term" value="C:DNA-directed RNA polymerase complex"/>
    <property type="evidence" value="ECO:0007669"/>
    <property type="project" value="UniProtKB-KW"/>
</dbReference>
<dbReference type="EMBL" id="BOPG01000022">
    <property type="protein sequence ID" value="GIJ55832.1"/>
    <property type="molecule type" value="Genomic_DNA"/>
</dbReference>
<evidence type="ECO:0000259" key="6">
    <source>
        <dbReference type="Pfam" id="PF04542"/>
    </source>
</evidence>
<evidence type="ECO:0000256" key="3">
    <source>
        <dbReference type="ARBA" id="ARBA00023082"/>
    </source>
</evidence>
<organism evidence="8 9">
    <name type="scientific">Virgisporangium aurantiacum</name>
    <dbReference type="NCBI Taxonomy" id="175570"/>
    <lineage>
        <taxon>Bacteria</taxon>
        <taxon>Bacillati</taxon>
        <taxon>Actinomycetota</taxon>
        <taxon>Actinomycetes</taxon>
        <taxon>Micromonosporales</taxon>
        <taxon>Micromonosporaceae</taxon>
        <taxon>Virgisporangium</taxon>
    </lineage>
</organism>
<dbReference type="Gene3D" id="1.10.1740.10">
    <property type="match status" value="1"/>
</dbReference>
<dbReference type="Proteomes" id="UP000612585">
    <property type="component" value="Unassembled WGS sequence"/>
</dbReference>
<evidence type="ECO:0000256" key="5">
    <source>
        <dbReference type="ARBA" id="ARBA00023163"/>
    </source>
</evidence>
<dbReference type="GO" id="GO:0016987">
    <property type="term" value="F:sigma factor activity"/>
    <property type="evidence" value="ECO:0007669"/>
    <property type="project" value="UniProtKB-KW"/>
</dbReference>
<dbReference type="PANTHER" id="PTHR43133">
    <property type="entry name" value="RNA POLYMERASE ECF-TYPE SIGMA FACTO"/>
    <property type="match status" value="1"/>
</dbReference>